<evidence type="ECO:0000256" key="6">
    <source>
        <dbReference type="ARBA" id="ARBA00047942"/>
    </source>
</evidence>
<keyword evidence="5" id="KW-0949">S-adenosyl-L-methionine</keyword>
<dbReference type="Pfam" id="PF07669">
    <property type="entry name" value="Eco57I"/>
    <property type="match status" value="1"/>
</dbReference>
<dbReference type="InterPro" id="IPR029063">
    <property type="entry name" value="SAM-dependent_MTases_sf"/>
</dbReference>
<gene>
    <name evidence="9" type="ORF">BQ8482_110200</name>
</gene>
<evidence type="ECO:0000313" key="9">
    <source>
        <dbReference type="EMBL" id="SJM28270.1"/>
    </source>
</evidence>
<keyword evidence="10" id="KW-1185">Reference proteome</keyword>
<evidence type="ECO:0000256" key="1">
    <source>
        <dbReference type="ARBA" id="ARBA00006594"/>
    </source>
</evidence>
<keyword evidence="3 9" id="KW-0489">Methyltransferase</keyword>
<evidence type="ECO:0000256" key="2">
    <source>
        <dbReference type="ARBA" id="ARBA00011900"/>
    </source>
</evidence>
<proteinExistence type="inferred from homology"/>
<dbReference type="EMBL" id="FUIG01000013">
    <property type="protein sequence ID" value="SJM28270.1"/>
    <property type="molecule type" value="Genomic_DNA"/>
</dbReference>
<evidence type="ECO:0000313" key="10">
    <source>
        <dbReference type="Proteomes" id="UP000245698"/>
    </source>
</evidence>
<name>A0A2P9AAZ5_9HYPH</name>
<dbReference type="Gene3D" id="3.40.50.150">
    <property type="entry name" value="Vaccinia Virus protein VP39"/>
    <property type="match status" value="1"/>
</dbReference>
<dbReference type="EC" id="2.1.1.72" evidence="2"/>
<dbReference type="PRINTS" id="PR00507">
    <property type="entry name" value="N12N6MTFRASE"/>
</dbReference>
<sequence>MKKFLGFLRQRRAAILEAYESPLAFCQSLSSATLPDGLAAEAAAYLLELTPDVRDYAVASAYAVLIGSERRKVLSAYFTPPALAKAAITAAETFLAERPEGQILDPACGGGSFLVPIAEHLIRREQGDGRPLKELCARVVRRLRGLEIDPGLATLSEHLLTGMLSREFGYKRPKSSPAVRAADSLSVALDERFDLIVGNPPYGKVGKGADAAILSRAGSANIGGHTNLYGLFILRSLDWLKPGGGLVFIVPTSFVAGPYFSGLRQEILTRAQVTRIDHHEQREDLFIDAVQDVCLIVLRRRTLAREQRDKPYLLGWIDAAGTRHELGGAVAAADGEPWTLPVRVGAVATSDVDPDNKSDRSFVLADYGYRVRVGKVVPTRERDRLIADRSETSLPLVWASDVRPDGSFSFAATRRTTVCAWYEPLVPAPSYATRVSSVLVQRTSNRDQARRLNAAAVDSAFLAEHAERGFVAENHVIVLEVASETPAVSPQILAALLNSAVLNERFSAVSGSFSVSAKLLSRLALPDPGLLRVHDANGHAFDVRLREAFQEVPHILAPSKRPGNAQDSVDEAGNLLSSGTGN</sequence>
<dbReference type="AlphaFoldDB" id="A0A2P9AAZ5"/>
<feature type="domain" description="Type II methyltransferase M.TaqI-like" evidence="8">
    <location>
        <begin position="189"/>
        <end position="286"/>
    </location>
</feature>
<evidence type="ECO:0000256" key="7">
    <source>
        <dbReference type="SAM" id="MobiDB-lite"/>
    </source>
</evidence>
<dbReference type="GO" id="GO:0032259">
    <property type="term" value="P:methylation"/>
    <property type="evidence" value="ECO:0007669"/>
    <property type="project" value="UniProtKB-KW"/>
</dbReference>
<evidence type="ECO:0000256" key="3">
    <source>
        <dbReference type="ARBA" id="ARBA00022603"/>
    </source>
</evidence>
<dbReference type="PANTHER" id="PTHR33841:SF5">
    <property type="entry name" value="DNA METHYLASE (MODIFICATION METHYLASE) (METHYLTRANSFERASE)-RELATED"/>
    <property type="match status" value="1"/>
</dbReference>
<comment type="catalytic activity">
    <reaction evidence="6">
        <text>a 2'-deoxyadenosine in DNA + S-adenosyl-L-methionine = an N(6)-methyl-2'-deoxyadenosine in DNA + S-adenosyl-L-homocysteine + H(+)</text>
        <dbReference type="Rhea" id="RHEA:15197"/>
        <dbReference type="Rhea" id="RHEA-COMP:12418"/>
        <dbReference type="Rhea" id="RHEA-COMP:12419"/>
        <dbReference type="ChEBI" id="CHEBI:15378"/>
        <dbReference type="ChEBI" id="CHEBI:57856"/>
        <dbReference type="ChEBI" id="CHEBI:59789"/>
        <dbReference type="ChEBI" id="CHEBI:90615"/>
        <dbReference type="ChEBI" id="CHEBI:90616"/>
        <dbReference type="EC" id="2.1.1.72"/>
    </reaction>
</comment>
<dbReference type="GO" id="GO:0006304">
    <property type="term" value="P:DNA modification"/>
    <property type="evidence" value="ECO:0007669"/>
    <property type="project" value="InterPro"/>
</dbReference>
<dbReference type="PROSITE" id="PS00092">
    <property type="entry name" value="N6_MTASE"/>
    <property type="match status" value="1"/>
</dbReference>
<reference evidence="10" key="1">
    <citation type="submission" date="2016-12" db="EMBL/GenBank/DDBJ databases">
        <authorList>
            <person name="Brunel B."/>
        </authorList>
    </citation>
    <scope>NUCLEOTIDE SEQUENCE [LARGE SCALE GENOMIC DNA]</scope>
</reference>
<dbReference type="RefSeq" id="WP_133254690.1">
    <property type="nucleotide sequence ID" value="NZ_FUIG01000013.1"/>
</dbReference>
<dbReference type="SUPFAM" id="SSF53335">
    <property type="entry name" value="S-adenosyl-L-methionine-dependent methyltransferases"/>
    <property type="match status" value="1"/>
</dbReference>
<evidence type="ECO:0000256" key="5">
    <source>
        <dbReference type="ARBA" id="ARBA00022691"/>
    </source>
</evidence>
<evidence type="ECO:0000256" key="4">
    <source>
        <dbReference type="ARBA" id="ARBA00022679"/>
    </source>
</evidence>
<feature type="region of interest" description="Disordered" evidence="7">
    <location>
        <begin position="557"/>
        <end position="582"/>
    </location>
</feature>
<dbReference type="Proteomes" id="UP000245698">
    <property type="component" value="Unassembled WGS sequence"/>
</dbReference>
<dbReference type="PANTHER" id="PTHR33841">
    <property type="entry name" value="DNA METHYLTRANSFERASE YEEA-RELATED"/>
    <property type="match status" value="1"/>
</dbReference>
<evidence type="ECO:0000259" key="8">
    <source>
        <dbReference type="Pfam" id="PF07669"/>
    </source>
</evidence>
<dbReference type="GO" id="GO:0009007">
    <property type="term" value="F:site-specific DNA-methyltransferase (adenine-specific) activity"/>
    <property type="evidence" value="ECO:0007669"/>
    <property type="project" value="UniProtKB-EC"/>
</dbReference>
<dbReference type="InterPro" id="IPR002052">
    <property type="entry name" value="DNA_methylase_N6_adenine_CS"/>
</dbReference>
<comment type="similarity">
    <text evidence="1">Belongs to the N(4)/N(6)-methyltransferase family.</text>
</comment>
<dbReference type="GO" id="GO:0003676">
    <property type="term" value="F:nucleic acid binding"/>
    <property type="evidence" value="ECO:0007669"/>
    <property type="project" value="InterPro"/>
</dbReference>
<accession>A0A2P9AAZ5</accession>
<organism evidence="9 10">
    <name type="scientific">Mesorhizobium delmotii</name>
    <dbReference type="NCBI Taxonomy" id="1631247"/>
    <lineage>
        <taxon>Bacteria</taxon>
        <taxon>Pseudomonadati</taxon>
        <taxon>Pseudomonadota</taxon>
        <taxon>Alphaproteobacteria</taxon>
        <taxon>Hyphomicrobiales</taxon>
        <taxon>Phyllobacteriaceae</taxon>
        <taxon>Mesorhizobium</taxon>
    </lineage>
</organism>
<protein>
    <recommendedName>
        <fullName evidence="2">site-specific DNA-methyltransferase (adenine-specific)</fullName>
        <ecNumber evidence="2">2.1.1.72</ecNumber>
    </recommendedName>
</protein>
<dbReference type="InterPro" id="IPR050953">
    <property type="entry name" value="N4_N6_ade-DNA_methylase"/>
</dbReference>
<keyword evidence="4" id="KW-0808">Transferase</keyword>
<dbReference type="InterPro" id="IPR011639">
    <property type="entry name" value="MethylTrfase_TaqI-like_dom"/>
</dbReference>
<dbReference type="CDD" id="cd02440">
    <property type="entry name" value="AdoMet_MTases"/>
    <property type="match status" value="1"/>
</dbReference>